<dbReference type="Gene3D" id="3.40.50.720">
    <property type="entry name" value="NAD(P)-binding Rossmann-like Domain"/>
    <property type="match status" value="1"/>
</dbReference>
<accession>A0A401LWD7</accession>
<dbReference type="InterPro" id="IPR050984">
    <property type="entry name" value="Gfo/Idh/MocA_domain"/>
</dbReference>
<dbReference type="SUPFAM" id="SSF55347">
    <property type="entry name" value="Glyceraldehyde-3-phosphate dehydrogenase-like, C-terminal domain"/>
    <property type="match status" value="1"/>
</dbReference>
<keyword evidence="2" id="KW-0560">Oxidoreductase</keyword>
<evidence type="ECO:0000313" key="5">
    <source>
        <dbReference type="EMBL" id="GCB35822.1"/>
    </source>
</evidence>
<dbReference type="Gene3D" id="3.30.360.10">
    <property type="entry name" value="Dihydrodipicolinate Reductase, domain 2"/>
    <property type="match status" value="1"/>
</dbReference>
<evidence type="ECO:0000313" key="6">
    <source>
        <dbReference type="Proteomes" id="UP000288079"/>
    </source>
</evidence>
<protein>
    <submittedName>
        <fullName evidence="5">NDP-hexose-3-ketoreductase</fullName>
    </submittedName>
</protein>
<comment type="similarity">
    <text evidence="1">Belongs to the Gfo/Idh/MocA family.</text>
</comment>
<dbReference type="GO" id="GO:0016491">
    <property type="term" value="F:oxidoreductase activity"/>
    <property type="evidence" value="ECO:0007669"/>
    <property type="project" value="UniProtKB-KW"/>
</dbReference>
<dbReference type="PANTHER" id="PTHR22604">
    <property type="entry name" value="OXIDOREDUCTASES"/>
    <property type="match status" value="1"/>
</dbReference>
<dbReference type="InterPro" id="IPR036291">
    <property type="entry name" value="NAD(P)-bd_dom_sf"/>
</dbReference>
<proteinExistence type="inferred from homology"/>
<evidence type="ECO:0000259" key="4">
    <source>
        <dbReference type="Pfam" id="PF22725"/>
    </source>
</evidence>
<dbReference type="GO" id="GO:0000166">
    <property type="term" value="F:nucleotide binding"/>
    <property type="evidence" value="ECO:0007669"/>
    <property type="project" value="InterPro"/>
</dbReference>
<dbReference type="OrthoDB" id="9795543at2"/>
<reference evidence="5 6" key="1">
    <citation type="submission" date="2018-10" db="EMBL/GenBank/DDBJ databases">
        <title>Draft Genome Sequence of Bacteroides sp. KCTC 15687.</title>
        <authorList>
            <person name="Yu S.Y."/>
            <person name="Kim J.S."/>
            <person name="Oh B.S."/>
            <person name="Park S.H."/>
            <person name="Kang S.W."/>
            <person name="Park J.E."/>
            <person name="Choi S.H."/>
            <person name="Han K.I."/>
            <person name="Lee K.C."/>
            <person name="Eom M.K."/>
            <person name="Suh M.K."/>
            <person name="Lee D.H."/>
            <person name="Yoon H."/>
            <person name="Kim B."/>
            <person name="Yang S.J."/>
            <person name="Lee J.S."/>
            <person name="Lee J.H."/>
        </authorList>
    </citation>
    <scope>NUCLEOTIDE SEQUENCE [LARGE SCALE GENOMIC DNA]</scope>
    <source>
        <strain evidence="5 6">KCTC 15687</strain>
    </source>
</reference>
<dbReference type="InterPro" id="IPR000683">
    <property type="entry name" value="Gfo/Idh/MocA-like_OxRdtase_N"/>
</dbReference>
<sequence>MIRIGIICPSEIAFRRFLPALKQVKNFTFAGIGVASAEEWYGKGVNFDAEAEESRLEKETAKAQTFIDEWGSGKITKGYENLVSLDDIDAVYLPLPPALHFKWAKLALEHGKHVFVEKPSTTDAVDTNGLIELARKNNLAFHENYMFVYHEQLKVINDVVESGEIGDIRLYRISFGFPRRAQNDFRYNKSLGGGALIDAGGYTIKYGSYLLGDTAKLTTTQLNYIDEFGVDMYGSATMVNDKGVTAQLAFGMDNDYKCDIEIWGSKGTITSNRIFTAPAGFEPEYTIKKNQAYETRKLPVDDAFRKSIEQFEACIKDEVFRENEYKLVGTEAKLLTDFRDMAGLCVK</sequence>
<dbReference type="InterPro" id="IPR055170">
    <property type="entry name" value="GFO_IDH_MocA-like_dom"/>
</dbReference>
<gene>
    <name evidence="5" type="ORF">KGMB02408_27670</name>
</gene>
<dbReference type="Pfam" id="PF22725">
    <property type="entry name" value="GFO_IDH_MocA_C3"/>
    <property type="match status" value="1"/>
</dbReference>
<dbReference type="EMBL" id="BHWB01000008">
    <property type="protein sequence ID" value="GCB35822.1"/>
    <property type="molecule type" value="Genomic_DNA"/>
</dbReference>
<dbReference type="Pfam" id="PF01408">
    <property type="entry name" value="GFO_IDH_MocA"/>
    <property type="match status" value="1"/>
</dbReference>
<dbReference type="PANTHER" id="PTHR22604:SF105">
    <property type="entry name" value="TRANS-1,2-DIHYDROBENZENE-1,2-DIOL DEHYDROGENASE"/>
    <property type="match status" value="1"/>
</dbReference>
<organism evidence="5 6">
    <name type="scientific">Bacteroides faecalis</name>
    <dbReference type="NCBI Taxonomy" id="2447885"/>
    <lineage>
        <taxon>Bacteria</taxon>
        <taxon>Pseudomonadati</taxon>
        <taxon>Bacteroidota</taxon>
        <taxon>Bacteroidia</taxon>
        <taxon>Bacteroidales</taxon>
        <taxon>Bacteroidaceae</taxon>
        <taxon>Bacteroides</taxon>
    </lineage>
</organism>
<evidence type="ECO:0000256" key="1">
    <source>
        <dbReference type="ARBA" id="ARBA00010928"/>
    </source>
</evidence>
<evidence type="ECO:0000256" key="2">
    <source>
        <dbReference type="ARBA" id="ARBA00023002"/>
    </source>
</evidence>
<dbReference type="AlphaFoldDB" id="A0A401LWD7"/>
<dbReference type="RefSeq" id="WP_125041710.1">
    <property type="nucleotide sequence ID" value="NZ_BHWB01000008.1"/>
</dbReference>
<dbReference type="Proteomes" id="UP000288079">
    <property type="component" value="Unassembled WGS sequence"/>
</dbReference>
<feature type="domain" description="Gfo/Idh/MocA-like oxidoreductase N-terminal" evidence="3">
    <location>
        <begin position="56"/>
        <end position="144"/>
    </location>
</feature>
<name>A0A401LWD7_9BACE</name>
<keyword evidence="6" id="KW-1185">Reference proteome</keyword>
<comment type="caution">
    <text evidence="5">The sequence shown here is derived from an EMBL/GenBank/DDBJ whole genome shotgun (WGS) entry which is preliminary data.</text>
</comment>
<feature type="domain" description="GFO/IDH/MocA-like oxidoreductase" evidence="4">
    <location>
        <begin position="157"/>
        <end position="269"/>
    </location>
</feature>
<evidence type="ECO:0000259" key="3">
    <source>
        <dbReference type="Pfam" id="PF01408"/>
    </source>
</evidence>
<dbReference type="SUPFAM" id="SSF51735">
    <property type="entry name" value="NAD(P)-binding Rossmann-fold domains"/>
    <property type="match status" value="1"/>
</dbReference>